<reference evidence="7 8" key="1">
    <citation type="submission" date="2024-04" db="EMBL/GenBank/DDBJ databases">
        <authorList>
            <consortium name="Genoscope - CEA"/>
            <person name="William W."/>
        </authorList>
    </citation>
    <scope>NUCLEOTIDE SEQUENCE [LARGE SCALE GENOMIC DNA]</scope>
</reference>
<dbReference type="SMART" id="SM00238">
    <property type="entry name" value="BIR"/>
    <property type="match status" value="1"/>
</dbReference>
<keyword evidence="2 4" id="KW-0863">Zinc-finger</keyword>
<dbReference type="Proteomes" id="UP001497497">
    <property type="component" value="Unassembled WGS sequence"/>
</dbReference>
<feature type="domain" description="RING-type" evidence="6">
    <location>
        <begin position="335"/>
        <end position="370"/>
    </location>
</feature>
<keyword evidence="3" id="KW-0862">Zinc</keyword>
<comment type="caution">
    <text evidence="7">The sequence shown here is derived from an EMBL/GenBank/DDBJ whole genome shotgun (WGS) entry which is preliminary data.</text>
</comment>
<dbReference type="PANTHER" id="PTHR10044">
    <property type="entry name" value="INHIBITOR OF APOPTOSIS"/>
    <property type="match status" value="1"/>
</dbReference>
<dbReference type="PROSITE" id="PS50089">
    <property type="entry name" value="ZF_RING_2"/>
    <property type="match status" value="1"/>
</dbReference>
<dbReference type="PROSITE" id="PS50143">
    <property type="entry name" value="BIR_REPEAT_2"/>
    <property type="match status" value="2"/>
</dbReference>
<dbReference type="Gene3D" id="1.10.533.10">
    <property type="entry name" value="Death Domain, Fas"/>
    <property type="match status" value="1"/>
</dbReference>
<name>A0AAV2HQZ7_LYMST</name>
<evidence type="ECO:0000256" key="3">
    <source>
        <dbReference type="ARBA" id="ARBA00022833"/>
    </source>
</evidence>
<organism evidence="7 8">
    <name type="scientific">Lymnaea stagnalis</name>
    <name type="common">Great pond snail</name>
    <name type="synonym">Helix stagnalis</name>
    <dbReference type="NCBI Taxonomy" id="6523"/>
    <lineage>
        <taxon>Eukaryota</taxon>
        <taxon>Metazoa</taxon>
        <taxon>Spiralia</taxon>
        <taxon>Lophotrochozoa</taxon>
        <taxon>Mollusca</taxon>
        <taxon>Gastropoda</taxon>
        <taxon>Heterobranchia</taxon>
        <taxon>Euthyneura</taxon>
        <taxon>Panpulmonata</taxon>
        <taxon>Hygrophila</taxon>
        <taxon>Lymnaeoidea</taxon>
        <taxon>Lymnaeidae</taxon>
        <taxon>Lymnaea</taxon>
    </lineage>
</organism>
<dbReference type="InterPro" id="IPR050784">
    <property type="entry name" value="IAP"/>
</dbReference>
<dbReference type="Pfam" id="PF00653">
    <property type="entry name" value="BIR"/>
    <property type="match status" value="1"/>
</dbReference>
<evidence type="ECO:0000313" key="8">
    <source>
        <dbReference type="Proteomes" id="UP001497497"/>
    </source>
</evidence>
<dbReference type="Gene3D" id="1.10.1170.10">
    <property type="entry name" value="Inhibitor Of Apoptosis Protein (2mihbC-IAP-1), Chain A"/>
    <property type="match status" value="3"/>
</dbReference>
<dbReference type="SUPFAM" id="SSF57924">
    <property type="entry name" value="Inhibitor of apoptosis (IAP) repeat"/>
    <property type="match status" value="2"/>
</dbReference>
<evidence type="ECO:0000256" key="5">
    <source>
        <dbReference type="SAM" id="MobiDB-lite"/>
    </source>
</evidence>
<dbReference type="GO" id="GO:0008270">
    <property type="term" value="F:zinc ion binding"/>
    <property type="evidence" value="ECO:0007669"/>
    <property type="project" value="UniProtKB-KW"/>
</dbReference>
<sequence length="382" mass="41505">MDADRLASYSSVVWTTYSAILSFIRLAQAGFRYTGDGLAIICEGCEKILDMVAFVESGIMLDPSQIRFHSGACKFVNGAMAGDRRNELDGCHVGVTDGGLNRASPHLPASDRTLSNSHSGGGCVQVATHRDSRCQGLNSSQHATNGSHATSQDVFANNTLQVSEPLREGPTPRMCSGNHSQLPSEARNDVICSDSPEVTSSVFKVLTHPSYPVFISYNKRLESFTNWQHHHIHQPGYLAQAGFFYAGYSDCVRCFQCGLGLRSWKPGDDVYDQHRKHRPSCPFLGTTVNVGTVEGPNRTDGESSGEDDGGIPSTDDITVALLKRESAKLKERLLCKVCLKAPIKDLFLPCGELYACSDCSKLLTHCPACNKLILATSSIYFA</sequence>
<keyword evidence="2 4" id="KW-0479">Metal-binding</keyword>
<dbReference type="InterPro" id="IPR001370">
    <property type="entry name" value="BIR_rpt"/>
</dbReference>
<evidence type="ECO:0000259" key="6">
    <source>
        <dbReference type="PROSITE" id="PS50089"/>
    </source>
</evidence>
<keyword evidence="8" id="KW-1185">Reference proteome</keyword>
<gene>
    <name evidence="7" type="ORF">GSLYS_00010454001</name>
</gene>
<accession>A0AAV2HQZ7</accession>
<dbReference type="PROSITE" id="PS01282">
    <property type="entry name" value="BIR_REPEAT_1"/>
    <property type="match status" value="1"/>
</dbReference>
<protein>
    <recommendedName>
        <fullName evidence="6">RING-type domain-containing protein</fullName>
    </recommendedName>
</protein>
<dbReference type="InterPro" id="IPR011029">
    <property type="entry name" value="DEATH-like_dom_sf"/>
</dbReference>
<feature type="region of interest" description="Disordered" evidence="5">
    <location>
        <begin position="293"/>
        <end position="312"/>
    </location>
</feature>
<evidence type="ECO:0000256" key="1">
    <source>
        <dbReference type="ARBA" id="ARBA00006672"/>
    </source>
</evidence>
<evidence type="ECO:0000256" key="2">
    <source>
        <dbReference type="ARBA" id="ARBA00022771"/>
    </source>
</evidence>
<evidence type="ECO:0000313" key="7">
    <source>
        <dbReference type="EMBL" id="CAL1536541.1"/>
    </source>
</evidence>
<dbReference type="AlphaFoldDB" id="A0AAV2HQZ7"/>
<dbReference type="Pfam" id="PF13920">
    <property type="entry name" value="zf-C3HC4_3"/>
    <property type="match status" value="1"/>
</dbReference>
<comment type="similarity">
    <text evidence="1">Belongs to the IAP family.</text>
</comment>
<dbReference type="EMBL" id="CAXITT010000233">
    <property type="protein sequence ID" value="CAL1536541.1"/>
    <property type="molecule type" value="Genomic_DNA"/>
</dbReference>
<dbReference type="CDD" id="cd00022">
    <property type="entry name" value="BIR"/>
    <property type="match status" value="1"/>
</dbReference>
<dbReference type="InterPro" id="IPR001841">
    <property type="entry name" value="Znf_RING"/>
</dbReference>
<evidence type="ECO:0000256" key="4">
    <source>
        <dbReference type="PROSITE-ProRule" id="PRU00175"/>
    </source>
</evidence>
<proteinExistence type="inferred from homology"/>